<dbReference type="GO" id="GO:0000272">
    <property type="term" value="P:polysaccharide catabolic process"/>
    <property type="evidence" value="ECO:0007669"/>
    <property type="project" value="TreeGrafter"/>
</dbReference>
<gene>
    <name evidence="9" type="ordered locus">ACP_1143</name>
</gene>
<evidence type="ECO:0000256" key="2">
    <source>
        <dbReference type="ARBA" id="ARBA00007186"/>
    </source>
</evidence>
<comment type="similarity">
    <text evidence="2">Belongs to the glycosyl hydrolase 51 family.</text>
</comment>
<dbReference type="InterPro" id="IPR055235">
    <property type="entry name" value="ASD1_cat"/>
</dbReference>
<dbReference type="InterPro" id="IPR010720">
    <property type="entry name" value="Alpha-L-AF_C"/>
</dbReference>
<sequence length="709" mass="77658">MAVLCCLAWAGTRTGRAQQASPAPPSPLQVTIETQQMAEPVSRYEYGMFIEHIGALVYRTLWSEMLDDRKFYFPITAAAKKTGAPLPGPFRNMMPRHWHPIGAQDAVTLDTNDPFVGAHSPRIALRGTTPGGIEQSGLSLVKGKQYEGYIYLRGTPGTKTKVTLSWGPGVGDRQVVSLPPLGATYRKFPFHFTAGAASSDASFSITGTGKGSFHVGTVSLMPADNIDGFRPDTIALLRQLHSGFWRLPGGNFLSDWSWYNGAGPRDKRPPTFDYAWNAMQPNDVGMDEFMTLCKLIGTTPYVTVNAGFGGAHSAAQEVQYLNGSVNTPMGAWRARNGHPAPYGVKFWDIGNEPYGQWQLGRTDLKYYVLKHNEFAAAMRKADPSITLLASAATPDEMIIEGVAQADHVKDTDATLCSKVDWTCGFLKHSWGNFSGITEHWYARAGYRFDMAKADSGFKLPRLEAGYVPAHYSVLQWVRDPSNRVHIKAEEWKAYEKLFPDMAKKHIFMSIDEYAYTGAPPNLKTAMAYAMVFNEMLRHTDFIRMSAFTMGVSTLNITPTAASMNTTGLLFKLYGEHMGAGMIPVKLAGNSPQPLPTQHMVGDLPKTNAGSPTYPLDMVAALSPDHKYLNVAVVNATDKDQNFEMNLAGMHVYGAATVWRMTGRNLTAANDLGKAPEVSIQQVSLGNVGSAVSVAPISINIYHFPVEEAQ</sequence>
<keyword evidence="7" id="KW-0326">Glycosidase</keyword>
<dbReference type="PANTHER" id="PTHR43576:SF2">
    <property type="entry name" value="INTRACELLULAR EXO-ALPHA-L-ARABINOFURANOSIDASE 2"/>
    <property type="match status" value="1"/>
</dbReference>
<comment type="subunit">
    <text evidence="3">Homohexamer; trimer of dimers.</text>
</comment>
<dbReference type="HOGENOM" id="CLU_017810_0_0_0"/>
<reference evidence="9 10" key="1">
    <citation type="journal article" date="2009" name="Appl. Environ. Microbiol.">
        <title>Three genomes from the phylum Acidobacteria provide insight into the lifestyles of these microorganisms in soils.</title>
        <authorList>
            <person name="Ward N.L."/>
            <person name="Challacombe J.F."/>
            <person name="Janssen P.H."/>
            <person name="Henrissat B."/>
            <person name="Coutinho P.M."/>
            <person name="Wu M."/>
            <person name="Xie G."/>
            <person name="Haft D.H."/>
            <person name="Sait M."/>
            <person name="Badger J."/>
            <person name="Barabote R.D."/>
            <person name="Bradley B."/>
            <person name="Brettin T.S."/>
            <person name="Brinkac L.M."/>
            <person name="Bruce D."/>
            <person name="Creasy T."/>
            <person name="Daugherty S.C."/>
            <person name="Davidsen T.M."/>
            <person name="DeBoy R.T."/>
            <person name="Detter J.C."/>
            <person name="Dodson R.J."/>
            <person name="Durkin A.S."/>
            <person name="Ganapathy A."/>
            <person name="Gwinn-Giglio M."/>
            <person name="Han C.S."/>
            <person name="Khouri H."/>
            <person name="Kiss H."/>
            <person name="Kothari S.P."/>
            <person name="Madupu R."/>
            <person name="Nelson K.E."/>
            <person name="Nelson W.C."/>
            <person name="Paulsen I."/>
            <person name="Penn K."/>
            <person name="Ren Q."/>
            <person name="Rosovitz M.J."/>
            <person name="Selengut J.D."/>
            <person name="Shrivastava S."/>
            <person name="Sullivan S.A."/>
            <person name="Tapia R."/>
            <person name="Thompson L.S."/>
            <person name="Watkins K.L."/>
            <person name="Yang Q."/>
            <person name="Yu C."/>
            <person name="Zafar N."/>
            <person name="Zhou L."/>
            <person name="Kuske C.R."/>
        </authorList>
    </citation>
    <scope>NUCLEOTIDE SEQUENCE [LARGE SCALE GENOMIC DNA]</scope>
    <source>
        <strain evidence="10">ATCC 51196 / DSM 11244 / BCRC 80197 / JCM 7670 / NBRC 15755 / NCIMB 13165 / 161</strain>
    </source>
</reference>
<dbReference type="EMBL" id="CP001472">
    <property type="protein sequence ID" value="ACO31865.1"/>
    <property type="molecule type" value="Genomic_DNA"/>
</dbReference>
<protein>
    <recommendedName>
        <fullName evidence="4">non-reducing end alpha-L-arabinofuranosidase</fullName>
        <ecNumber evidence="4">3.2.1.55</ecNumber>
    </recommendedName>
</protein>
<accession>C1F4M7</accession>
<keyword evidence="10" id="KW-1185">Reference proteome</keyword>
<evidence type="ECO:0000256" key="1">
    <source>
        <dbReference type="ARBA" id="ARBA00001462"/>
    </source>
</evidence>
<keyword evidence="6" id="KW-0119">Carbohydrate metabolism</keyword>
<dbReference type="CAZy" id="GH51">
    <property type="family name" value="Glycoside Hydrolase Family 51"/>
</dbReference>
<dbReference type="EC" id="3.2.1.55" evidence="4"/>
<evidence type="ECO:0000313" key="10">
    <source>
        <dbReference type="Proteomes" id="UP000002207"/>
    </source>
</evidence>
<dbReference type="Gene3D" id="2.60.40.1180">
    <property type="entry name" value="Golgi alpha-mannosidase II"/>
    <property type="match status" value="1"/>
</dbReference>
<dbReference type="SUPFAM" id="SSF51445">
    <property type="entry name" value="(Trans)glycosidases"/>
    <property type="match status" value="1"/>
</dbReference>
<evidence type="ECO:0000256" key="7">
    <source>
        <dbReference type="ARBA" id="ARBA00023295"/>
    </source>
</evidence>
<dbReference type="Proteomes" id="UP000002207">
    <property type="component" value="Chromosome"/>
</dbReference>
<dbReference type="AlphaFoldDB" id="C1F4M7"/>
<dbReference type="InParanoid" id="C1F4M7"/>
<evidence type="ECO:0000256" key="5">
    <source>
        <dbReference type="ARBA" id="ARBA00022801"/>
    </source>
</evidence>
<keyword evidence="5" id="KW-0378">Hydrolase</keyword>
<name>C1F4M7_ACIC5</name>
<dbReference type="SUPFAM" id="SSF51011">
    <property type="entry name" value="Glycosyl hydrolase domain"/>
    <property type="match status" value="1"/>
</dbReference>
<dbReference type="eggNOG" id="COG3534">
    <property type="taxonomic scope" value="Bacteria"/>
</dbReference>
<evidence type="ECO:0000313" key="9">
    <source>
        <dbReference type="EMBL" id="ACO31865.1"/>
    </source>
</evidence>
<dbReference type="PANTHER" id="PTHR43576">
    <property type="entry name" value="ALPHA-L-ARABINOFURANOSIDASE C-RELATED"/>
    <property type="match status" value="1"/>
</dbReference>
<dbReference type="InterPro" id="IPR017853">
    <property type="entry name" value="GH"/>
</dbReference>
<feature type="domain" description="Alpha-L-arabinofuranosidase C-terminal" evidence="8">
    <location>
        <begin position="511"/>
        <end position="697"/>
    </location>
</feature>
<evidence type="ECO:0000259" key="8">
    <source>
        <dbReference type="SMART" id="SM00813"/>
    </source>
</evidence>
<evidence type="ECO:0000256" key="4">
    <source>
        <dbReference type="ARBA" id="ARBA00012670"/>
    </source>
</evidence>
<comment type="catalytic activity">
    <reaction evidence="1">
        <text>Hydrolysis of terminal non-reducing alpha-L-arabinofuranoside residues in alpha-L-arabinosides.</text>
        <dbReference type="EC" id="3.2.1.55"/>
    </reaction>
</comment>
<dbReference type="InterPro" id="IPR013780">
    <property type="entry name" value="Glyco_hydro_b"/>
</dbReference>
<dbReference type="KEGG" id="aca:ACP_1143"/>
<dbReference type="Gene3D" id="3.20.20.80">
    <property type="entry name" value="Glycosidases"/>
    <property type="match status" value="1"/>
</dbReference>
<evidence type="ECO:0000256" key="6">
    <source>
        <dbReference type="ARBA" id="ARBA00023277"/>
    </source>
</evidence>
<dbReference type="Pfam" id="PF06964">
    <property type="entry name" value="Alpha-L-AF_C"/>
    <property type="match status" value="1"/>
</dbReference>
<proteinExistence type="inferred from homology"/>
<dbReference type="SMART" id="SM00813">
    <property type="entry name" value="Alpha-L-AF_C"/>
    <property type="match status" value="1"/>
</dbReference>
<dbReference type="GO" id="GO:0046373">
    <property type="term" value="P:L-arabinose metabolic process"/>
    <property type="evidence" value="ECO:0007669"/>
    <property type="project" value="InterPro"/>
</dbReference>
<dbReference type="GO" id="GO:0046556">
    <property type="term" value="F:alpha-L-arabinofuranosidase activity"/>
    <property type="evidence" value="ECO:0007669"/>
    <property type="project" value="UniProtKB-EC"/>
</dbReference>
<evidence type="ECO:0000256" key="3">
    <source>
        <dbReference type="ARBA" id="ARBA00011165"/>
    </source>
</evidence>
<dbReference type="Pfam" id="PF22848">
    <property type="entry name" value="ASD1_dom"/>
    <property type="match status" value="1"/>
</dbReference>
<organism evidence="9 10">
    <name type="scientific">Acidobacterium capsulatum (strain ATCC 51196 / DSM 11244 / BCRC 80197 / JCM 7670 / NBRC 15755 / NCIMB 13165 / 161)</name>
    <dbReference type="NCBI Taxonomy" id="240015"/>
    <lineage>
        <taxon>Bacteria</taxon>
        <taxon>Pseudomonadati</taxon>
        <taxon>Acidobacteriota</taxon>
        <taxon>Terriglobia</taxon>
        <taxon>Terriglobales</taxon>
        <taxon>Acidobacteriaceae</taxon>
        <taxon>Acidobacterium</taxon>
    </lineage>
</organism>
<dbReference type="STRING" id="240015.ACP_1143"/>